<sequence length="71" mass="7983">MADGIAAGSPIAAEQERTEILEDVPVLLKSMHPSWYESLFGERGSLFSFYQRTPRFPILQLVWPDAKGLFA</sequence>
<dbReference type="Pfam" id="PF14081">
    <property type="entry name" value="DUF4262"/>
    <property type="match status" value="1"/>
</dbReference>
<gene>
    <name evidence="1" type="ORF">HD597_000230</name>
</gene>
<dbReference type="EMBL" id="JAMZEB010000001">
    <property type="protein sequence ID" value="MCP2353210.1"/>
    <property type="molecule type" value="Genomic_DNA"/>
</dbReference>
<evidence type="ECO:0000313" key="2">
    <source>
        <dbReference type="Proteomes" id="UP001139648"/>
    </source>
</evidence>
<organism evidence="1 2">
    <name type="scientific">Nonomuraea thailandensis</name>
    <dbReference type="NCBI Taxonomy" id="1188745"/>
    <lineage>
        <taxon>Bacteria</taxon>
        <taxon>Bacillati</taxon>
        <taxon>Actinomycetota</taxon>
        <taxon>Actinomycetes</taxon>
        <taxon>Streptosporangiales</taxon>
        <taxon>Streptosporangiaceae</taxon>
        <taxon>Nonomuraea</taxon>
    </lineage>
</organism>
<keyword evidence="2" id="KW-1185">Reference proteome</keyword>
<dbReference type="InterPro" id="IPR025358">
    <property type="entry name" value="DUF4262"/>
</dbReference>
<name>A0A9X2G8X7_9ACTN</name>
<protein>
    <submittedName>
        <fullName evidence="1">Uncharacterized protein</fullName>
    </submittedName>
</protein>
<reference evidence="1" key="1">
    <citation type="submission" date="2022-06" db="EMBL/GenBank/DDBJ databases">
        <title>Sequencing the genomes of 1000 actinobacteria strains.</title>
        <authorList>
            <person name="Klenk H.-P."/>
        </authorList>
    </citation>
    <scope>NUCLEOTIDE SEQUENCE</scope>
    <source>
        <strain evidence="1">DSM 46694</strain>
    </source>
</reference>
<evidence type="ECO:0000313" key="1">
    <source>
        <dbReference type="EMBL" id="MCP2353210.1"/>
    </source>
</evidence>
<accession>A0A9X2G8X7</accession>
<proteinExistence type="predicted"/>
<dbReference type="AlphaFoldDB" id="A0A9X2G8X7"/>
<comment type="caution">
    <text evidence="1">The sequence shown here is derived from an EMBL/GenBank/DDBJ whole genome shotgun (WGS) entry which is preliminary data.</text>
</comment>
<dbReference type="Proteomes" id="UP001139648">
    <property type="component" value="Unassembled WGS sequence"/>
</dbReference>